<dbReference type="Proteomes" id="UP000297244">
    <property type="component" value="Unassembled WGS sequence"/>
</dbReference>
<dbReference type="RefSeq" id="WP_135260416.1">
    <property type="nucleotide sequence ID" value="NZ_ML214240.1"/>
</dbReference>
<organism evidence="3 5">
    <name type="scientific">Thermus tengchongensis</name>
    <dbReference type="NCBI Taxonomy" id="1214928"/>
    <lineage>
        <taxon>Bacteria</taxon>
        <taxon>Thermotogati</taxon>
        <taxon>Deinococcota</taxon>
        <taxon>Deinococci</taxon>
        <taxon>Thermales</taxon>
        <taxon>Thermaceae</taxon>
        <taxon>Thermus</taxon>
    </lineage>
</organism>
<evidence type="ECO:0008006" key="6">
    <source>
        <dbReference type="Google" id="ProtNLM"/>
    </source>
</evidence>
<dbReference type="AlphaFoldDB" id="A0A4Y9EZZ6"/>
<sequence length="184" mass="19436">MKRFLMLTTLLLALAACSGHTVHRIEVDFLSFVPEANRSGTLDLTTAQVQVPDDPAGQLVPVPGAEALLEGTVRVKAEVANTGTLPAQVDLEVRMGPEGDTNLYDGTGGDLEAKRVSLTLDPGTTGTLDLTLDLAPGNPAFDLVKAGSFRIGARLSLSGEKVDYTLTQGEVALRLKLFNLIPNP</sequence>
<evidence type="ECO:0000313" key="2">
    <source>
        <dbReference type="EMBL" id="TFU17680.1"/>
    </source>
</evidence>
<dbReference type="EMBL" id="SKBL01000002">
    <property type="protein sequence ID" value="TFU17680.1"/>
    <property type="molecule type" value="Genomic_DNA"/>
</dbReference>
<evidence type="ECO:0000313" key="4">
    <source>
        <dbReference type="Proteomes" id="UP000297244"/>
    </source>
</evidence>
<reference evidence="4 5" key="1">
    <citation type="submission" date="2019-03" db="EMBL/GenBank/DDBJ databases">
        <title>Thermus tengchongensis species for the arsenic transformation mechanism.</title>
        <authorList>
            <person name="Yuan G.C."/>
        </authorList>
    </citation>
    <scope>NUCLEOTIDE SEQUENCE [LARGE SCALE GENOMIC DNA]</scope>
    <source>
        <strain evidence="3 5">15W</strain>
        <strain evidence="2 4">15Y</strain>
    </source>
</reference>
<evidence type="ECO:0000313" key="5">
    <source>
        <dbReference type="Proteomes" id="UP000297668"/>
    </source>
</evidence>
<feature type="signal peptide" evidence="1">
    <location>
        <begin position="1"/>
        <end position="18"/>
    </location>
</feature>
<name>A0A4Y9EZZ6_9DEIN</name>
<keyword evidence="4" id="KW-1185">Reference proteome</keyword>
<proteinExistence type="predicted"/>
<accession>A0A4Y9EZZ6</accession>
<comment type="caution">
    <text evidence="3">The sequence shown here is derived from an EMBL/GenBank/DDBJ whole genome shotgun (WGS) entry which is preliminary data.</text>
</comment>
<evidence type="ECO:0000256" key="1">
    <source>
        <dbReference type="SAM" id="SignalP"/>
    </source>
</evidence>
<dbReference type="EMBL" id="SJZF01000013">
    <property type="protein sequence ID" value="TFU25979.1"/>
    <property type="molecule type" value="Genomic_DNA"/>
</dbReference>
<keyword evidence="1" id="KW-0732">Signal</keyword>
<dbReference type="OrthoDB" id="32018at2"/>
<dbReference type="PROSITE" id="PS51257">
    <property type="entry name" value="PROKAR_LIPOPROTEIN"/>
    <property type="match status" value="1"/>
</dbReference>
<dbReference type="Proteomes" id="UP000297668">
    <property type="component" value="Unassembled WGS sequence"/>
</dbReference>
<protein>
    <recommendedName>
        <fullName evidence="6">Lipoprotein</fullName>
    </recommendedName>
</protein>
<feature type="chain" id="PRO_5041087228" description="Lipoprotein" evidence="1">
    <location>
        <begin position="19"/>
        <end position="184"/>
    </location>
</feature>
<evidence type="ECO:0000313" key="3">
    <source>
        <dbReference type="EMBL" id="TFU25979.1"/>
    </source>
</evidence>
<gene>
    <name evidence="2" type="ORF">E0489_02580</name>
    <name evidence="3" type="ORF">E0687_08030</name>
</gene>